<evidence type="ECO:0000256" key="1">
    <source>
        <dbReference type="ARBA" id="ARBA00023125"/>
    </source>
</evidence>
<keyword evidence="3" id="KW-0614">Plasmid</keyword>
<dbReference type="InterPro" id="IPR000792">
    <property type="entry name" value="Tscrpt_reg_LuxR_C"/>
</dbReference>
<dbReference type="KEGG" id="suly:ABM428_14530"/>
<dbReference type="PROSITE" id="PS50043">
    <property type="entry name" value="HTH_LUXR_2"/>
    <property type="match status" value="1"/>
</dbReference>
<dbReference type="CDD" id="cd06170">
    <property type="entry name" value="LuxR_C_like"/>
    <property type="match status" value="1"/>
</dbReference>
<dbReference type="SUPFAM" id="SSF46894">
    <property type="entry name" value="C-terminal effector domain of the bipartite response regulators"/>
    <property type="match status" value="1"/>
</dbReference>
<organism evidence="3">
    <name type="scientific">Sulfitobacter sp. TCYB15</name>
    <dbReference type="NCBI Taxonomy" id="3229275"/>
    <lineage>
        <taxon>Bacteria</taxon>
        <taxon>Pseudomonadati</taxon>
        <taxon>Pseudomonadota</taxon>
        <taxon>Alphaproteobacteria</taxon>
        <taxon>Rhodobacterales</taxon>
        <taxon>Roseobacteraceae</taxon>
        <taxon>Sulfitobacter</taxon>
    </lineage>
</organism>
<feature type="domain" description="HTH luxR-type" evidence="2">
    <location>
        <begin position="144"/>
        <end position="209"/>
    </location>
</feature>
<dbReference type="InterPro" id="IPR016032">
    <property type="entry name" value="Sig_transdc_resp-reg_C-effctor"/>
</dbReference>
<gene>
    <name evidence="3" type="ORF">ABM428_14530</name>
</gene>
<dbReference type="GO" id="GO:0003677">
    <property type="term" value="F:DNA binding"/>
    <property type="evidence" value="ECO:0007669"/>
    <property type="project" value="UniProtKB-KW"/>
</dbReference>
<reference evidence="3" key="2">
    <citation type="submission" date="2024-06" db="EMBL/GenBank/DDBJ databases">
        <authorList>
            <person name="Deng Y."/>
        </authorList>
    </citation>
    <scope>NUCLEOTIDE SEQUENCE</scope>
    <source>
        <strain evidence="3">TCYB15</strain>
        <plasmid evidence="3">pZYJ01</plasmid>
    </source>
</reference>
<keyword evidence="1" id="KW-0238">DNA-binding</keyword>
<name>A0AAU8C6X9_9RHOB</name>
<dbReference type="SUPFAM" id="SSF52172">
    <property type="entry name" value="CheY-like"/>
    <property type="match status" value="1"/>
</dbReference>
<dbReference type="InterPro" id="IPR039420">
    <property type="entry name" value="WalR-like"/>
</dbReference>
<dbReference type="InterPro" id="IPR036388">
    <property type="entry name" value="WH-like_DNA-bd_sf"/>
</dbReference>
<sequence length="211" mass="23393">MEDDMRLLFVHESRLTRDAIAMIMGVNGTVDVITTGHPNEAYSLIQKDNSFDLVLLGCTSSGFSVVNDFANLRKISNMCGGQRVVVLLEKSSDALLKRVQAHGAIGSVSYEMSSAILYRSLIDMASEELEPNIHNGVNDTFSLVRTRLNMLTPREIEMLEGLCLGQSNKVIASRLSISVPTVKFHMKSLYRKLEVKNRTQAALCAFESCLF</sequence>
<dbReference type="GO" id="GO:0006355">
    <property type="term" value="P:regulation of DNA-templated transcription"/>
    <property type="evidence" value="ECO:0007669"/>
    <property type="project" value="InterPro"/>
</dbReference>
<dbReference type="Pfam" id="PF00196">
    <property type="entry name" value="GerE"/>
    <property type="match status" value="1"/>
</dbReference>
<evidence type="ECO:0000259" key="2">
    <source>
        <dbReference type="PROSITE" id="PS50043"/>
    </source>
</evidence>
<accession>A0AAU8C6X9</accession>
<dbReference type="SMART" id="SM00421">
    <property type="entry name" value="HTH_LUXR"/>
    <property type="match status" value="1"/>
</dbReference>
<protein>
    <submittedName>
        <fullName evidence="3">Response regulator transcription factor</fullName>
    </submittedName>
</protein>
<dbReference type="AlphaFoldDB" id="A0AAU8C6X9"/>
<dbReference type="PANTHER" id="PTHR43214:SF42">
    <property type="entry name" value="TRANSCRIPTIONAL REGULATORY PROTEIN DESR"/>
    <property type="match status" value="1"/>
</dbReference>
<dbReference type="PROSITE" id="PS00622">
    <property type="entry name" value="HTH_LUXR_1"/>
    <property type="match status" value="1"/>
</dbReference>
<reference evidence="3" key="1">
    <citation type="journal article" date="2020" name="Int. J. Syst. Evol. Microbiol.">
        <title>Notification of changes in taxonomic opinion previously published outside the IJSEM.</title>
        <authorList>
            <person name="Oren A."/>
            <person name="Garrity G."/>
        </authorList>
    </citation>
    <scope>NUCLEOTIDE SEQUENCE</scope>
    <source>
        <strain evidence="3">TCYB15</strain>
    </source>
</reference>
<evidence type="ECO:0000313" key="3">
    <source>
        <dbReference type="EMBL" id="XCF11859.1"/>
    </source>
</evidence>
<dbReference type="InterPro" id="IPR011006">
    <property type="entry name" value="CheY-like_superfamily"/>
</dbReference>
<proteinExistence type="predicted"/>
<dbReference type="PRINTS" id="PR00038">
    <property type="entry name" value="HTHLUXR"/>
</dbReference>
<dbReference type="Gene3D" id="3.40.50.2300">
    <property type="match status" value="1"/>
</dbReference>
<dbReference type="RefSeq" id="WP_353628472.1">
    <property type="nucleotide sequence ID" value="NZ_CP159194.1"/>
</dbReference>
<dbReference type="EMBL" id="CP159194">
    <property type="protein sequence ID" value="XCF11859.1"/>
    <property type="molecule type" value="Genomic_DNA"/>
</dbReference>
<geneLocation type="plasmid" evidence="3">
    <name>pZYJ01</name>
</geneLocation>
<dbReference type="PANTHER" id="PTHR43214">
    <property type="entry name" value="TWO-COMPONENT RESPONSE REGULATOR"/>
    <property type="match status" value="1"/>
</dbReference>
<dbReference type="Gene3D" id="1.10.10.10">
    <property type="entry name" value="Winged helix-like DNA-binding domain superfamily/Winged helix DNA-binding domain"/>
    <property type="match status" value="1"/>
</dbReference>